<accession>A0ACB7TNR5</accession>
<gene>
    <name evidence="1" type="ORF">HPB50_025893</name>
</gene>
<protein>
    <submittedName>
        <fullName evidence="1">Uncharacterized protein</fullName>
    </submittedName>
</protein>
<sequence length="424" mass="45357">MDEDKSPDQERHQSSPVGSPPAGRATDPGRPQPQAEDARSKAASSYALPCPPDSRRRLSRDGLSKSLGAHDYRYVHQASPTVASIATGRASYAALGHYPQVAREYMAGPQHAKGYGPRDYQAAGGYYVPEHPYVPGMVAYPAMGSYDRKANQGAQRGPELAISQDTKARQPVAMHAGVMHQAGDVAGLAAQVAAKQQASPGQDGSTGEAAESDWSPTKELIMEDSRSVVYYAGTASESSSENHEKPDESSGTSISTASTSGSSESSAESEPAQHSVPVEQVIKAPPPPQVLQQMQKMQEMPQLQQMQPQQFHQLQPARQQDDRQKPAQQQAPRIKDLRIDTSGRIVAVLPAPPVGPPPGYFARPSREPSSSRTKDTDSRSQFSVASLAAPLLPASAAALANRSAMEQASLHRHLAYASPTCRLR</sequence>
<dbReference type="EMBL" id="CM023481">
    <property type="protein sequence ID" value="KAH6948703.1"/>
    <property type="molecule type" value="Genomic_DNA"/>
</dbReference>
<evidence type="ECO:0000313" key="2">
    <source>
        <dbReference type="Proteomes" id="UP000821845"/>
    </source>
</evidence>
<organism evidence="1 2">
    <name type="scientific">Hyalomma asiaticum</name>
    <name type="common">Tick</name>
    <dbReference type="NCBI Taxonomy" id="266040"/>
    <lineage>
        <taxon>Eukaryota</taxon>
        <taxon>Metazoa</taxon>
        <taxon>Ecdysozoa</taxon>
        <taxon>Arthropoda</taxon>
        <taxon>Chelicerata</taxon>
        <taxon>Arachnida</taxon>
        <taxon>Acari</taxon>
        <taxon>Parasitiformes</taxon>
        <taxon>Ixodida</taxon>
        <taxon>Ixodoidea</taxon>
        <taxon>Ixodidae</taxon>
        <taxon>Hyalomminae</taxon>
        <taxon>Hyalomma</taxon>
    </lineage>
</organism>
<proteinExistence type="predicted"/>
<reference evidence="1" key="1">
    <citation type="submission" date="2020-05" db="EMBL/GenBank/DDBJ databases">
        <title>Large-scale comparative analyses of tick genomes elucidate their genetic diversity and vector capacities.</title>
        <authorList>
            <person name="Jia N."/>
            <person name="Wang J."/>
            <person name="Shi W."/>
            <person name="Du L."/>
            <person name="Sun Y."/>
            <person name="Zhan W."/>
            <person name="Jiang J."/>
            <person name="Wang Q."/>
            <person name="Zhang B."/>
            <person name="Ji P."/>
            <person name="Sakyi L.B."/>
            <person name="Cui X."/>
            <person name="Yuan T."/>
            <person name="Jiang B."/>
            <person name="Yang W."/>
            <person name="Lam T.T.-Y."/>
            <person name="Chang Q."/>
            <person name="Ding S."/>
            <person name="Wang X."/>
            <person name="Zhu J."/>
            <person name="Ruan X."/>
            <person name="Zhao L."/>
            <person name="Wei J."/>
            <person name="Que T."/>
            <person name="Du C."/>
            <person name="Cheng J."/>
            <person name="Dai P."/>
            <person name="Han X."/>
            <person name="Huang E."/>
            <person name="Gao Y."/>
            <person name="Liu J."/>
            <person name="Shao H."/>
            <person name="Ye R."/>
            <person name="Li L."/>
            <person name="Wei W."/>
            <person name="Wang X."/>
            <person name="Wang C."/>
            <person name="Yang T."/>
            <person name="Huo Q."/>
            <person name="Li W."/>
            <person name="Guo W."/>
            <person name="Chen H."/>
            <person name="Zhou L."/>
            <person name="Ni X."/>
            <person name="Tian J."/>
            <person name="Zhou Y."/>
            <person name="Sheng Y."/>
            <person name="Liu T."/>
            <person name="Pan Y."/>
            <person name="Xia L."/>
            <person name="Li J."/>
            <person name="Zhao F."/>
            <person name="Cao W."/>
        </authorList>
    </citation>
    <scope>NUCLEOTIDE SEQUENCE</scope>
    <source>
        <strain evidence="1">Hyas-2018</strain>
    </source>
</reference>
<evidence type="ECO:0000313" key="1">
    <source>
        <dbReference type="EMBL" id="KAH6948703.1"/>
    </source>
</evidence>
<dbReference type="Proteomes" id="UP000821845">
    <property type="component" value="Chromosome 1"/>
</dbReference>
<comment type="caution">
    <text evidence="1">The sequence shown here is derived from an EMBL/GenBank/DDBJ whole genome shotgun (WGS) entry which is preliminary data.</text>
</comment>
<keyword evidence="2" id="KW-1185">Reference proteome</keyword>
<name>A0ACB7TNR5_HYAAI</name>